<evidence type="ECO:0000313" key="2">
    <source>
        <dbReference type="Proteomes" id="UP000694554"/>
    </source>
</evidence>
<proteinExistence type="predicted"/>
<accession>A0A8C9BWP8</accession>
<sequence>MGWVQLFVVRESHNRVINSPGERLAGAVHVRLVPLPFRTIWVTRMGSCSVSNKVSDMAWVVEEGYFNNQKEEKPVKTEREKIIANVLGFFFFPFSLIRTWHVRWVLKSSICI</sequence>
<name>A0A8C9BWP8_PHOSS</name>
<evidence type="ECO:0000313" key="1">
    <source>
        <dbReference type="Ensembl" id="ENSPSNP00000016347.1"/>
    </source>
</evidence>
<reference evidence="1" key="2">
    <citation type="submission" date="2025-08" db="UniProtKB">
        <authorList>
            <consortium name="Ensembl"/>
        </authorList>
    </citation>
    <scope>IDENTIFICATION</scope>
</reference>
<dbReference type="GeneTree" id="ENSGT01000000221721"/>
<organism evidence="1 2">
    <name type="scientific">Phocoena sinus</name>
    <name type="common">Vaquita</name>
    <dbReference type="NCBI Taxonomy" id="42100"/>
    <lineage>
        <taxon>Eukaryota</taxon>
        <taxon>Metazoa</taxon>
        <taxon>Chordata</taxon>
        <taxon>Craniata</taxon>
        <taxon>Vertebrata</taxon>
        <taxon>Euteleostomi</taxon>
        <taxon>Mammalia</taxon>
        <taxon>Eutheria</taxon>
        <taxon>Laurasiatheria</taxon>
        <taxon>Artiodactyla</taxon>
        <taxon>Whippomorpha</taxon>
        <taxon>Cetacea</taxon>
        <taxon>Odontoceti</taxon>
        <taxon>Phocoenidae</taxon>
        <taxon>Phocoena</taxon>
    </lineage>
</organism>
<dbReference type="AlphaFoldDB" id="A0A8C9BWP8"/>
<reference evidence="1" key="3">
    <citation type="submission" date="2025-09" db="UniProtKB">
        <authorList>
            <consortium name="Ensembl"/>
        </authorList>
    </citation>
    <scope>IDENTIFICATION</scope>
</reference>
<dbReference type="Proteomes" id="UP000694554">
    <property type="component" value="Chromosome 12"/>
</dbReference>
<dbReference type="Ensembl" id="ENSPSNT00000018444.1">
    <property type="protein sequence ID" value="ENSPSNP00000016347.1"/>
    <property type="gene ID" value="ENSPSNG00000012029.1"/>
</dbReference>
<keyword evidence="2" id="KW-1185">Reference proteome</keyword>
<protein>
    <submittedName>
        <fullName evidence="1">Uncharacterized protein</fullName>
    </submittedName>
</protein>
<reference evidence="1" key="1">
    <citation type="submission" date="2019-08" db="EMBL/GenBank/DDBJ databases">
        <title>Phocoena sinus (Vaquita) genome, mPhoSin1, primary haplotype.</title>
        <authorList>
            <person name="Morin P."/>
            <person name="Mountcastle J."/>
            <person name="Fungtammasan C."/>
            <person name="Rhie A."/>
            <person name="Rojas-Bracho L."/>
            <person name="Smith C.R."/>
            <person name="Taylor B.L."/>
            <person name="Gulland F.M.D."/>
            <person name="Musser W."/>
            <person name="Houck M."/>
            <person name="Haase B."/>
            <person name="Paez S."/>
            <person name="Howe K."/>
            <person name="Torrance J."/>
            <person name="Formenti G."/>
            <person name="Phillippy A."/>
            <person name="Ryder O."/>
            <person name="Jarvis E.D."/>
            <person name="Fedrigo O."/>
        </authorList>
    </citation>
    <scope>NUCLEOTIDE SEQUENCE [LARGE SCALE GENOMIC DNA]</scope>
</reference>